<sequence length="145" mass="15877">MRVLTPDLLVAAVAEFSKGNKLVRIKDVLAWCECNAVDYHGSGLKNQALWDADLGEARGQHRLLKFKSGECKQSRVGWALIPHGEKAREAATHLGWRELEWTGEGWDWPGGVPPPVPRRPTPTTWATSVRESADSVLLEAGLAAG</sequence>
<dbReference type="KEGG" id="msd:MYSTI_02536"/>
<dbReference type="HOGENOM" id="CLU_1766039_0_0_7"/>
<dbReference type="RefSeq" id="WP_015348113.1">
    <property type="nucleotide sequence ID" value="NC_020126.1"/>
</dbReference>
<keyword evidence="2" id="KW-1185">Reference proteome</keyword>
<dbReference type="eggNOG" id="ENOG5031D3I">
    <property type="taxonomic scope" value="Bacteria"/>
</dbReference>
<accession>L7U8G3</accession>
<dbReference type="Proteomes" id="UP000011131">
    <property type="component" value="Chromosome"/>
</dbReference>
<evidence type="ECO:0000313" key="2">
    <source>
        <dbReference type="Proteomes" id="UP000011131"/>
    </source>
</evidence>
<organism evidence="1 2">
    <name type="scientific">Myxococcus stipitatus (strain DSM 14675 / JCM 12634 / Mx s8)</name>
    <dbReference type="NCBI Taxonomy" id="1278073"/>
    <lineage>
        <taxon>Bacteria</taxon>
        <taxon>Pseudomonadati</taxon>
        <taxon>Myxococcota</taxon>
        <taxon>Myxococcia</taxon>
        <taxon>Myxococcales</taxon>
        <taxon>Cystobacterineae</taxon>
        <taxon>Myxococcaceae</taxon>
        <taxon>Myxococcus</taxon>
    </lineage>
</organism>
<dbReference type="AlphaFoldDB" id="L7U8G3"/>
<gene>
    <name evidence="1" type="ordered locus">MYSTI_02536</name>
</gene>
<evidence type="ECO:0000313" key="1">
    <source>
        <dbReference type="EMBL" id="AGC43852.1"/>
    </source>
</evidence>
<protein>
    <submittedName>
        <fullName evidence="1">Uncharacterized protein</fullName>
    </submittedName>
</protein>
<dbReference type="EMBL" id="CP004025">
    <property type="protein sequence ID" value="AGC43852.1"/>
    <property type="molecule type" value="Genomic_DNA"/>
</dbReference>
<name>L7U8G3_MYXSD</name>
<proteinExistence type="predicted"/>
<dbReference type="PATRIC" id="fig|1278073.3.peg.2574"/>
<reference evidence="1 2" key="1">
    <citation type="journal article" date="2013" name="Genome Announc.">
        <title>Complete genome sequence of Myxococcus stipitatus strain DSM 14675, a fruiting myxobacterium.</title>
        <authorList>
            <person name="Huntley S."/>
            <person name="Kneip S."/>
            <person name="Treuner-Lange A."/>
            <person name="Sogaard-Andersen L."/>
        </authorList>
    </citation>
    <scope>NUCLEOTIDE SEQUENCE [LARGE SCALE GENOMIC DNA]</scope>
    <source>
        <strain evidence="2">DSM 14675 / JCM 12634 / Mx s8</strain>
    </source>
</reference>